<evidence type="ECO:0000313" key="2">
    <source>
        <dbReference type="EMBL" id="GEP09229.1"/>
    </source>
</evidence>
<dbReference type="PANTHER" id="PTHR36503">
    <property type="entry name" value="BLR2520 PROTEIN"/>
    <property type="match status" value="1"/>
</dbReference>
<evidence type="ECO:0000259" key="1">
    <source>
        <dbReference type="PROSITE" id="PS51819"/>
    </source>
</evidence>
<protein>
    <submittedName>
        <fullName evidence="2">Glyoxalase</fullName>
    </submittedName>
</protein>
<dbReference type="EMBL" id="BJZV01000004">
    <property type="protein sequence ID" value="GEP09229.1"/>
    <property type="molecule type" value="Genomic_DNA"/>
</dbReference>
<feature type="domain" description="VOC" evidence="1">
    <location>
        <begin position="4"/>
        <end position="126"/>
    </location>
</feature>
<keyword evidence="3" id="KW-1185">Reference proteome</keyword>
<sequence length="141" mass="15094">MQPRLTLITLGTSDLPRAIRFYEALGWTRSVKAAEGVAFFQLGGLALSLYPREDLARDAGLPAEGSGFRGFSLAYNTASREETDAVLAKAVEAGATLVKAGHDVSWGGYIGYFADPDGVLWEVAWNPGFALLPDGSMRLPD</sequence>
<dbReference type="InterPro" id="IPR037523">
    <property type="entry name" value="VOC_core"/>
</dbReference>
<dbReference type="Proteomes" id="UP000321750">
    <property type="component" value="Unassembled WGS sequence"/>
</dbReference>
<evidence type="ECO:0000313" key="3">
    <source>
        <dbReference type="Proteomes" id="UP000321750"/>
    </source>
</evidence>
<dbReference type="RefSeq" id="WP_147045546.1">
    <property type="nucleotide sequence ID" value="NZ_BJZV01000004.1"/>
</dbReference>
<dbReference type="InterPro" id="IPR004360">
    <property type="entry name" value="Glyas_Fos-R_dOase_dom"/>
</dbReference>
<accession>A0A512JGY0</accession>
<dbReference type="PROSITE" id="PS51819">
    <property type="entry name" value="VOC"/>
    <property type="match status" value="1"/>
</dbReference>
<dbReference type="SUPFAM" id="SSF54593">
    <property type="entry name" value="Glyoxalase/Bleomycin resistance protein/Dihydroxybiphenyl dioxygenase"/>
    <property type="match status" value="1"/>
</dbReference>
<dbReference type="PANTHER" id="PTHR36503:SF1">
    <property type="entry name" value="BLR2520 PROTEIN"/>
    <property type="match status" value="1"/>
</dbReference>
<dbReference type="OrthoDB" id="9798430at2"/>
<dbReference type="Gene3D" id="3.10.180.10">
    <property type="entry name" value="2,3-Dihydroxybiphenyl 1,2-Dioxygenase, domain 1"/>
    <property type="match status" value="1"/>
</dbReference>
<comment type="caution">
    <text evidence="2">The sequence shown here is derived from an EMBL/GenBank/DDBJ whole genome shotgun (WGS) entry which is preliminary data.</text>
</comment>
<dbReference type="CDD" id="cd07251">
    <property type="entry name" value="VOC_like"/>
    <property type="match status" value="1"/>
</dbReference>
<name>A0A512JGY0_9HYPH</name>
<dbReference type="Pfam" id="PF00903">
    <property type="entry name" value="Glyoxalase"/>
    <property type="match status" value="1"/>
</dbReference>
<proteinExistence type="predicted"/>
<gene>
    <name evidence="2" type="ORF">MGN01_10740</name>
</gene>
<reference evidence="2 3" key="1">
    <citation type="submission" date="2019-07" db="EMBL/GenBank/DDBJ databases">
        <title>Whole genome shotgun sequence of Methylobacterium gnaphalii NBRC 107716.</title>
        <authorList>
            <person name="Hosoyama A."/>
            <person name="Uohara A."/>
            <person name="Ohji S."/>
            <person name="Ichikawa N."/>
        </authorList>
    </citation>
    <scope>NUCLEOTIDE SEQUENCE [LARGE SCALE GENOMIC DNA]</scope>
    <source>
        <strain evidence="2 3">NBRC 107716</strain>
    </source>
</reference>
<organism evidence="2 3">
    <name type="scientific">Methylobacterium gnaphalii</name>
    <dbReference type="NCBI Taxonomy" id="1010610"/>
    <lineage>
        <taxon>Bacteria</taxon>
        <taxon>Pseudomonadati</taxon>
        <taxon>Pseudomonadota</taxon>
        <taxon>Alphaproteobacteria</taxon>
        <taxon>Hyphomicrobiales</taxon>
        <taxon>Methylobacteriaceae</taxon>
        <taxon>Methylobacterium</taxon>
    </lineage>
</organism>
<dbReference type="InterPro" id="IPR029068">
    <property type="entry name" value="Glyas_Bleomycin-R_OHBP_Dase"/>
</dbReference>
<dbReference type="AlphaFoldDB" id="A0A512JGY0"/>